<dbReference type="OrthoDB" id="5600360at2759"/>
<dbReference type="AlphaFoldDB" id="A0A0K8V2A6"/>
<accession>A0A0K8V2A6</accession>
<feature type="region of interest" description="Disordered" evidence="1">
    <location>
        <begin position="115"/>
        <end position="178"/>
    </location>
</feature>
<feature type="compositionally biased region" description="Gly residues" evidence="1">
    <location>
        <begin position="167"/>
        <end position="177"/>
    </location>
</feature>
<organism evidence="2">
    <name type="scientific">Bactrocera latifrons</name>
    <name type="common">Malaysian fruit fly</name>
    <name type="synonym">Chaetodacus latifrons</name>
    <dbReference type="NCBI Taxonomy" id="174628"/>
    <lineage>
        <taxon>Eukaryota</taxon>
        <taxon>Metazoa</taxon>
        <taxon>Ecdysozoa</taxon>
        <taxon>Arthropoda</taxon>
        <taxon>Hexapoda</taxon>
        <taxon>Insecta</taxon>
        <taxon>Pterygota</taxon>
        <taxon>Neoptera</taxon>
        <taxon>Endopterygota</taxon>
        <taxon>Diptera</taxon>
        <taxon>Brachycera</taxon>
        <taxon>Muscomorpha</taxon>
        <taxon>Tephritoidea</taxon>
        <taxon>Tephritidae</taxon>
        <taxon>Bactrocera</taxon>
        <taxon>Bactrocera</taxon>
    </lineage>
</organism>
<evidence type="ECO:0000313" key="2">
    <source>
        <dbReference type="EMBL" id="JAI32918.1"/>
    </source>
</evidence>
<feature type="compositionally biased region" description="Low complexity" evidence="1">
    <location>
        <begin position="46"/>
        <end position="56"/>
    </location>
</feature>
<reference evidence="2" key="1">
    <citation type="submission" date="2015-06" db="EMBL/GenBank/DDBJ databases">
        <authorList>
            <person name="Hoefler B.C."/>
            <person name="Straight P.D."/>
        </authorList>
    </citation>
    <scope>NUCLEOTIDE SEQUENCE</scope>
</reference>
<proteinExistence type="predicted"/>
<evidence type="ECO:0000256" key="1">
    <source>
        <dbReference type="SAM" id="MobiDB-lite"/>
    </source>
</evidence>
<feature type="compositionally biased region" description="Basic residues" evidence="1">
    <location>
        <begin position="57"/>
        <end position="70"/>
    </location>
</feature>
<gene>
    <name evidence="2" type="primary">Su(H)_1</name>
    <name evidence="2" type="ORF">c1_g1_i1</name>
</gene>
<protein>
    <submittedName>
        <fullName evidence="2">Protein suppressor of hairless</fullName>
    </submittedName>
</protein>
<sequence length="237" mass="25637">MKSYSDYHIGTPPSSTATALEHHLEQYSPSAISTLANGHQHHHHQQQQQQQQQHSPAHQHHHQLLHHHSPHLHDLNDSLSPPTSILQTHNAAAISAAVATLPQMPHFGLSGGVGGAYAQTPPSPPVHHGAGGGGGLLPPNSPHHHQQQHHQQQQQHHLAMLPRGLNAGSGGGGGGCGPLMSTGLNSNAVGVPYRPHIEDKKLTRDAMERYMRERNDMVIVILHAKLHNIFVEICTKA</sequence>
<dbReference type="EMBL" id="GDHF01019396">
    <property type="protein sequence ID" value="JAI32918.1"/>
    <property type="molecule type" value="Transcribed_RNA"/>
</dbReference>
<name>A0A0K8V2A6_BACLA</name>
<feature type="region of interest" description="Disordered" evidence="1">
    <location>
        <begin position="36"/>
        <end position="83"/>
    </location>
</feature>